<dbReference type="EMBL" id="CALLCH030000015">
    <property type="protein sequence ID" value="CAI4216812.1"/>
    <property type="molecule type" value="Genomic_DNA"/>
</dbReference>
<feature type="region of interest" description="Disordered" evidence="1">
    <location>
        <begin position="1"/>
        <end position="30"/>
    </location>
</feature>
<dbReference type="Pfam" id="PF19050">
    <property type="entry name" value="PhoD_2"/>
    <property type="match status" value="3"/>
</dbReference>
<gene>
    <name evidence="3" type="ORF">PPNO1_LOCUS6458</name>
</gene>
<evidence type="ECO:0000313" key="4">
    <source>
        <dbReference type="Proteomes" id="UP000838763"/>
    </source>
</evidence>
<dbReference type="Gene3D" id="3.60.21.70">
    <property type="entry name" value="PhoD-like phosphatase"/>
    <property type="match status" value="1"/>
</dbReference>
<dbReference type="InterPro" id="IPR018946">
    <property type="entry name" value="PhoD-like_MPP"/>
</dbReference>
<feature type="domain" description="PhoD-like phosphatase" evidence="2">
    <location>
        <begin position="536"/>
        <end position="699"/>
    </location>
</feature>
<feature type="compositionally biased region" description="Polar residues" evidence="1">
    <location>
        <begin position="13"/>
        <end position="24"/>
    </location>
</feature>
<feature type="compositionally biased region" description="Low complexity" evidence="1">
    <location>
        <begin position="694"/>
        <end position="709"/>
    </location>
</feature>
<feature type="compositionally biased region" description="Low complexity" evidence="1">
    <location>
        <begin position="800"/>
        <end position="815"/>
    </location>
</feature>
<dbReference type="PANTHER" id="PTHR46689:SF3">
    <property type="entry name" value="PHOD-LIKE PHOSPHATASE DOMAIN-CONTAINING PROTEIN"/>
    <property type="match status" value="1"/>
</dbReference>
<evidence type="ECO:0000256" key="1">
    <source>
        <dbReference type="SAM" id="MobiDB-lite"/>
    </source>
</evidence>
<dbReference type="Proteomes" id="UP000838763">
    <property type="component" value="Unassembled WGS sequence"/>
</dbReference>
<evidence type="ECO:0000313" key="3">
    <source>
        <dbReference type="EMBL" id="CAI4216812.1"/>
    </source>
</evidence>
<feature type="region of interest" description="Disordered" evidence="1">
    <location>
        <begin position="694"/>
        <end position="734"/>
    </location>
</feature>
<dbReference type="OrthoDB" id="9999821at2759"/>
<dbReference type="CDD" id="cd07389">
    <property type="entry name" value="MPP_PhoD"/>
    <property type="match status" value="1"/>
</dbReference>
<accession>A0A9P1H6A0</accession>
<evidence type="ECO:0000259" key="2">
    <source>
        <dbReference type="Pfam" id="PF19050"/>
    </source>
</evidence>
<dbReference type="PANTHER" id="PTHR46689">
    <property type="entry name" value="MEMBRANE PROTEIN, PUTATIVE-RELATED"/>
    <property type="match status" value="1"/>
</dbReference>
<dbReference type="InterPro" id="IPR043904">
    <property type="entry name" value="PhoD_2-like"/>
</dbReference>
<proteinExistence type="predicted"/>
<feature type="domain" description="PhoD-like phosphatase" evidence="2">
    <location>
        <begin position="449"/>
        <end position="521"/>
    </location>
</feature>
<protein>
    <recommendedName>
        <fullName evidence="2">PhoD-like phosphatase domain-containing protein</fullName>
    </recommendedName>
</protein>
<organism evidence="3 4">
    <name type="scientific">Parascedosporium putredinis</name>
    <dbReference type="NCBI Taxonomy" id="1442378"/>
    <lineage>
        <taxon>Eukaryota</taxon>
        <taxon>Fungi</taxon>
        <taxon>Dikarya</taxon>
        <taxon>Ascomycota</taxon>
        <taxon>Pezizomycotina</taxon>
        <taxon>Sordariomycetes</taxon>
        <taxon>Hypocreomycetidae</taxon>
        <taxon>Microascales</taxon>
        <taxon>Microascaceae</taxon>
        <taxon>Parascedosporium</taxon>
    </lineage>
</organism>
<dbReference type="GO" id="GO:0016020">
    <property type="term" value="C:membrane"/>
    <property type="evidence" value="ECO:0007669"/>
    <property type="project" value="TreeGrafter"/>
</dbReference>
<name>A0A9P1H6A0_9PEZI</name>
<feature type="region of interest" description="Disordered" evidence="1">
    <location>
        <begin position="796"/>
        <end position="815"/>
    </location>
</feature>
<sequence length="815" mass="89409">MANSPSHLPGETPTGNVNESNPFASASPWRHQESSAFARYAAANPHSHTLSELRDQRSRGNGSAASHVPIVVPGGENGAPAEQPKIPSDGLRVVCGPLLNYRGMIDNRTWRGSVLVVVSGGGSAPPPAPALTLRRIGAANPHSFTSMSSADATPGLDNLPPSADAVTVDRIVAQTEEAGAVIQGSCLYSDTRCTFFQYDIVVEMENADVKWEYAIADVHYSSPTKPRQNSFFTPSATESMRSMFFSCNGFSVGTDEDAWSHLALWNDVLRRHNEAPFHVMIGGGDQIYNDGIRVDGPLREWTAIGNPRKRGKYPFPDTLRQECDNYYLENYISWYNQEPFASANGQIPQLNIWDDHDIIDGFGSYTDHFMRCDIFRGIGGTAHKYYLLFQHHLPPPPSTYTTDVVGTTIGGESRQGFDPKQVENAFVAPRERHKRSPYVAEHSLNLYARLGARLAFLGIDARTERTRHQINYPETYELMFDKLTTELVHAKNTGQPISHLLILLGVPIAYPRLTWLENIFSSPLMGPMKFLNRRFGFGGSFFNKFDGSVDLLDDLDDHWTARTHKAERKYLIESLQNIAAAHNLRITILSGDVHLAAVGRFYTDLHRRVDPLADHRYMPNIISSAIVNKPPPAAVANLLAHRNKIHRMGHRTDETLLTFFDKQPGGKKKAGNSNQVTMPSRNYAIITENSPNGVPAAAAAAGQVQNGSAPPAHNHDQAANPVPNGKASTPHKKDGHFALHDGEKGAGTLHKAASIQHGKGGDGGLDICIRVEIDQSDAQGKTQGYGMTIPVLRYVERPESSSASSSQSSHAGSRR</sequence>
<keyword evidence="4" id="KW-1185">Reference proteome</keyword>
<comment type="caution">
    <text evidence="3">The sequence shown here is derived from an EMBL/GenBank/DDBJ whole genome shotgun (WGS) entry which is preliminary data.</text>
</comment>
<dbReference type="AlphaFoldDB" id="A0A9P1H6A0"/>
<feature type="domain" description="PhoD-like phosphatase" evidence="2">
    <location>
        <begin position="203"/>
        <end position="392"/>
    </location>
</feature>
<feature type="compositionally biased region" description="Basic and acidic residues" evidence="1">
    <location>
        <begin position="49"/>
        <end position="58"/>
    </location>
</feature>
<reference evidence="3" key="1">
    <citation type="submission" date="2022-11" db="EMBL/GenBank/DDBJ databases">
        <authorList>
            <person name="Scott C."/>
            <person name="Bruce N."/>
        </authorList>
    </citation>
    <scope>NUCLEOTIDE SEQUENCE</scope>
</reference>
<feature type="region of interest" description="Disordered" evidence="1">
    <location>
        <begin position="47"/>
        <end position="68"/>
    </location>
</feature>
<dbReference type="InterPro" id="IPR038607">
    <property type="entry name" value="PhoD-like_sf"/>
</dbReference>